<proteinExistence type="predicted"/>
<dbReference type="GO" id="GO:0003700">
    <property type="term" value="F:DNA-binding transcription factor activity"/>
    <property type="evidence" value="ECO:0007669"/>
    <property type="project" value="TreeGrafter"/>
</dbReference>
<protein>
    <submittedName>
        <fullName evidence="3">DNA-binding protein</fullName>
    </submittedName>
</protein>
<dbReference type="KEGG" id="tab:CIG75_03720"/>
<dbReference type="GO" id="GO:0005829">
    <property type="term" value="C:cytosol"/>
    <property type="evidence" value="ECO:0007669"/>
    <property type="project" value="TreeGrafter"/>
</dbReference>
<dbReference type="InterPro" id="IPR050807">
    <property type="entry name" value="TransReg_Diox_bact_type"/>
</dbReference>
<dbReference type="CDD" id="cd02209">
    <property type="entry name" value="cupin_XRE_C"/>
    <property type="match status" value="1"/>
</dbReference>
<dbReference type="PROSITE" id="PS50943">
    <property type="entry name" value="HTH_CROC1"/>
    <property type="match status" value="1"/>
</dbReference>
<dbReference type="SUPFAM" id="SSF51182">
    <property type="entry name" value="RmlC-like cupins"/>
    <property type="match status" value="1"/>
</dbReference>
<dbReference type="Proteomes" id="UP000214688">
    <property type="component" value="Chromosome"/>
</dbReference>
<feature type="domain" description="HTH cro/C1-type" evidence="2">
    <location>
        <begin position="7"/>
        <end position="61"/>
    </location>
</feature>
<evidence type="ECO:0000313" key="3">
    <source>
        <dbReference type="EMBL" id="ASS74179.1"/>
    </source>
</evidence>
<dbReference type="SMART" id="SM00530">
    <property type="entry name" value="HTH_XRE"/>
    <property type="match status" value="1"/>
</dbReference>
<keyword evidence="1 3" id="KW-0238">DNA-binding</keyword>
<dbReference type="InterPro" id="IPR011051">
    <property type="entry name" value="RmlC_Cupin_sf"/>
</dbReference>
<dbReference type="PANTHER" id="PTHR46797:SF2">
    <property type="entry name" value="TRANSCRIPTIONAL REGULATOR"/>
    <property type="match status" value="1"/>
</dbReference>
<dbReference type="PANTHER" id="PTHR46797">
    <property type="entry name" value="HTH-TYPE TRANSCRIPTIONAL REGULATOR"/>
    <property type="match status" value="1"/>
</dbReference>
<dbReference type="RefSeq" id="WP_094235438.1">
    <property type="nucleotide sequence ID" value="NZ_CP022657.1"/>
</dbReference>
<accession>A0A223CXS7</accession>
<dbReference type="InterPro" id="IPR010982">
    <property type="entry name" value="Lambda_DNA-bd_dom_sf"/>
</dbReference>
<dbReference type="SUPFAM" id="SSF47413">
    <property type="entry name" value="lambda repressor-like DNA-binding domains"/>
    <property type="match status" value="1"/>
</dbReference>
<dbReference type="InterPro" id="IPR014710">
    <property type="entry name" value="RmlC-like_jellyroll"/>
</dbReference>
<dbReference type="InterPro" id="IPR001387">
    <property type="entry name" value="Cro/C1-type_HTH"/>
</dbReference>
<dbReference type="Gene3D" id="1.10.260.40">
    <property type="entry name" value="lambda repressor-like DNA-binding domains"/>
    <property type="match status" value="1"/>
</dbReference>
<dbReference type="Pfam" id="PF01381">
    <property type="entry name" value="HTH_3"/>
    <property type="match status" value="1"/>
</dbReference>
<organism evidence="3 4">
    <name type="scientific">Tumebacillus algifaecis</name>
    <dbReference type="NCBI Taxonomy" id="1214604"/>
    <lineage>
        <taxon>Bacteria</taxon>
        <taxon>Bacillati</taxon>
        <taxon>Bacillota</taxon>
        <taxon>Bacilli</taxon>
        <taxon>Bacillales</taxon>
        <taxon>Alicyclobacillaceae</taxon>
        <taxon>Tumebacillus</taxon>
    </lineage>
</organism>
<gene>
    <name evidence="3" type="ORF">CIG75_03720</name>
</gene>
<dbReference type="OrthoDB" id="9814553at2"/>
<evidence type="ECO:0000259" key="2">
    <source>
        <dbReference type="PROSITE" id="PS50943"/>
    </source>
</evidence>
<keyword evidence="4" id="KW-1185">Reference proteome</keyword>
<dbReference type="EMBL" id="CP022657">
    <property type="protein sequence ID" value="ASS74179.1"/>
    <property type="molecule type" value="Genomic_DNA"/>
</dbReference>
<dbReference type="Pfam" id="PF07883">
    <property type="entry name" value="Cupin_2"/>
    <property type="match status" value="1"/>
</dbReference>
<dbReference type="Gene3D" id="2.60.120.10">
    <property type="entry name" value="Jelly Rolls"/>
    <property type="match status" value="1"/>
</dbReference>
<dbReference type="GO" id="GO:0003677">
    <property type="term" value="F:DNA binding"/>
    <property type="evidence" value="ECO:0007669"/>
    <property type="project" value="UniProtKB-KW"/>
</dbReference>
<dbReference type="InterPro" id="IPR013096">
    <property type="entry name" value="Cupin_2"/>
</dbReference>
<evidence type="ECO:0000313" key="4">
    <source>
        <dbReference type="Proteomes" id="UP000214688"/>
    </source>
</evidence>
<dbReference type="AlphaFoldDB" id="A0A223CXS7"/>
<sequence>MDIGLMVREIRKRKNITIPQLCEGTGLSKGFISNLENNKTSPSIATLQSIANFLQVPLAYFLLEKEHRIHVVRKEEREYSTFGADQLRVEKLTRDIGLGMKIIELPPHASTEEMSQSHEGEQSHLILRGKVLAIQGEDQVELSEGDSFSWKSCVPHRVVNVGAESALILLAEYKSQ</sequence>
<dbReference type="CDD" id="cd00093">
    <property type="entry name" value="HTH_XRE"/>
    <property type="match status" value="1"/>
</dbReference>
<reference evidence="3 4" key="1">
    <citation type="journal article" date="2015" name="Int. J. Syst. Evol. Microbiol.">
        <title>Tumebacillus algifaecis sp. nov., isolated from decomposing algal scum.</title>
        <authorList>
            <person name="Wu Y.F."/>
            <person name="Zhang B."/>
            <person name="Xing P."/>
            <person name="Wu Q.L."/>
            <person name="Liu S.J."/>
        </authorList>
    </citation>
    <scope>NUCLEOTIDE SEQUENCE [LARGE SCALE GENOMIC DNA]</scope>
    <source>
        <strain evidence="3 4">THMBR28</strain>
    </source>
</reference>
<name>A0A223CXS7_9BACL</name>
<evidence type="ECO:0000256" key="1">
    <source>
        <dbReference type="ARBA" id="ARBA00023125"/>
    </source>
</evidence>